<dbReference type="NCBIfam" id="TIGR00711">
    <property type="entry name" value="efflux_EmrB"/>
    <property type="match status" value="1"/>
</dbReference>
<dbReference type="InterPro" id="IPR011701">
    <property type="entry name" value="MFS"/>
</dbReference>
<feature type="transmembrane region" description="Helical" evidence="8">
    <location>
        <begin position="305"/>
        <end position="322"/>
    </location>
</feature>
<feature type="transmembrane region" description="Helical" evidence="8">
    <location>
        <begin position="271"/>
        <end position="293"/>
    </location>
</feature>
<name>A0ABQ3KNZ3_9PSEU</name>
<proteinExistence type="inferred from homology"/>
<gene>
    <name evidence="10" type="primary">emrB</name>
    <name evidence="10" type="ORF">GCM10017567_61730</name>
</gene>
<dbReference type="EMBL" id="BNAW01000035">
    <property type="protein sequence ID" value="GHG33092.1"/>
    <property type="molecule type" value="Genomic_DNA"/>
</dbReference>
<evidence type="ECO:0000256" key="3">
    <source>
        <dbReference type="ARBA" id="ARBA00022448"/>
    </source>
</evidence>
<comment type="caution">
    <text evidence="10">The sequence shown here is derived from an EMBL/GenBank/DDBJ whole genome shotgun (WGS) entry which is preliminary data.</text>
</comment>
<feature type="transmembrane region" description="Helical" evidence="8">
    <location>
        <begin position="334"/>
        <end position="353"/>
    </location>
</feature>
<evidence type="ECO:0000256" key="6">
    <source>
        <dbReference type="ARBA" id="ARBA00022989"/>
    </source>
</evidence>
<feature type="transmembrane region" description="Helical" evidence="8">
    <location>
        <begin position="84"/>
        <end position="103"/>
    </location>
</feature>
<evidence type="ECO:0000256" key="2">
    <source>
        <dbReference type="ARBA" id="ARBA00008537"/>
    </source>
</evidence>
<feature type="transmembrane region" description="Helical" evidence="8">
    <location>
        <begin position="359"/>
        <end position="385"/>
    </location>
</feature>
<keyword evidence="5 8" id="KW-0812">Transmembrane</keyword>
<keyword evidence="3" id="KW-0813">Transport</keyword>
<dbReference type="Pfam" id="PF07690">
    <property type="entry name" value="MFS_1"/>
    <property type="match status" value="1"/>
</dbReference>
<keyword evidence="11" id="KW-1185">Reference proteome</keyword>
<evidence type="ECO:0000256" key="7">
    <source>
        <dbReference type="ARBA" id="ARBA00023136"/>
    </source>
</evidence>
<evidence type="ECO:0000313" key="10">
    <source>
        <dbReference type="EMBL" id="GHG33092.1"/>
    </source>
</evidence>
<evidence type="ECO:0000256" key="1">
    <source>
        <dbReference type="ARBA" id="ARBA00004651"/>
    </source>
</evidence>
<comment type="subcellular location">
    <subcellularLocation>
        <location evidence="1">Cell membrane</location>
        <topology evidence="1">Multi-pass membrane protein</topology>
    </subcellularLocation>
</comment>
<dbReference type="SUPFAM" id="SSF103473">
    <property type="entry name" value="MFS general substrate transporter"/>
    <property type="match status" value="1"/>
</dbReference>
<keyword evidence="4" id="KW-1003">Cell membrane</keyword>
<evidence type="ECO:0000259" key="9">
    <source>
        <dbReference type="PROSITE" id="PS50850"/>
    </source>
</evidence>
<comment type="similarity">
    <text evidence="2">Belongs to the major facilitator superfamily. EmrB family.</text>
</comment>
<dbReference type="Gene3D" id="1.20.1720.10">
    <property type="entry name" value="Multidrug resistance protein D"/>
    <property type="match status" value="1"/>
</dbReference>
<dbReference type="CDD" id="cd17503">
    <property type="entry name" value="MFS_LmrB_MDR_like"/>
    <property type="match status" value="1"/>
</dbReference>
<dbReference type="InterPro" id="IPR004638">
    <property type="entry name" value="EmrB-like"/>
</dbReference>
<dbReference type="InterPro" id="IPR020846">
    <property type="entry name" value="MFS_dom"/>
</dbReference>
<evidence type="ECO:0000256" key="5">
    <source>
        <dbReference type="ARBA" id="ARBA00022692"/>
    </source>
</evidence>
<feature type="transmembrane region" description="Helical" evidence="8">
    <location>
        <begin position="52"/>
        <end position="72"/>
    </location>
</feature>
<keyword evidence="7 8" id="KW-0472">Membrane</keyword>
<feature type="domain" description="Major facilitator superfamily (MFS) profile" evidence="9">
    <location>
        <begin position="18"/>
        <end position="456"/>
    </location>
</feature>
<dbReference type="PANTHER" id="PTHR42718:SF9">
    <property type="entry name" value="MAJOR FACILITATOR SUPERFAMILY MULTIDRUG TRANSPORTER MFSC"/>
    <property type="match status" value="1"/>
</dbReference>
<dbReference type="Proteomes" id="UP000649955">
    <property type="component" value="Unassembled WGS sequence"/>
</dbReference>
<feature type="transmembrane region" description="Helical" evidence="8">
    <location>
        <begin position="109"/>
        <end position="134"/>
    </location>
</feature>
<organism evidence="10 11">
    <name type="scientific">Amycolatopsis bullii</name>
    <dbReference type="NCBI Taxonomy" id="941987"/>
    <lineage>
        <taxon>Bacteria</taxon>
        <taxon>Bacillati</taxon>
        <taxon>Actinomycetota</taxon>
        <taxon>Actinomycetes</taxon>
        <taxon>Pseudonocardiales</taxon>
        <taxon>Pseudonocardiaceae</taxon>
        <taxon>Amycolatopsis</taxon>
    </lineage>
</organism>
<feature type="transmembrane region" description="Helical" evidence="8">
    <location>
        <begin position="229"/>
        <end position="251"/>
    </location>
</feature>
<reference evidence="11" key="1">
    <citation type="journal article" date="2019" name="Int. J. Syst. Evol. Microbiol.">
        <title>The Global Catalogue of Microorganisms (GCM) 10K type strain sequencing project: providing services to taxonomists for standard genome sequencing and annotation.</title>
        <authorList>
            <consortium name="The Broad Institute Genomics Platform"/>
            <consortium name="The Broad Institute Genome Sequencing Center for Infectious Disease"/>
            <person name="Wu L."/>
            <person name="Ma J."/>
        </authorList>
    </citation>
    <scope>NUCLEOTIDE SEQUENCE [LARGE SCALE GENOMIC DNA]</scope>
    <source>
        <strain evidence="11">CGMCC 4.7680</strain>
    </source>
</reference>
<evidence type="ECO:0000256" key="4">
    <source>
        <dbReference type="ARBA" id="ARBA00022475"/>
    </source>
</evidence>
<dbReference type="PRINTS" id="PR01036">
    <property type="entry name" value="TCRTETB"/>
</dbReference>
<keyword evidence="6 8" id="KW-1133">Transmembrane helix</keyword>
<dbReference type="Gene3D" id="1.20.1250.20">
    <property type="entry name" value="MFS general substrate transporter like domains"/>
    <property type="match status" value="1"/>
</dbReference>
<evidence type="ECO:0000313" key="11">
    <source>
        <dbReference type="Proteomes" id="UP000649955"/>
    </source>
</evidence>
<protein>
    <submittedName>
        <fullName evidence="10">MFS transporter</fullName>
    </submittedName>
</protein>
<dbReference type="RefSeq" id="WP_191314824.1">
    <property type="nucleotide sequence ID" value="NZ_BNAW01000035.1"/>
</dbReference>
<feature type="transmembrane region" description="Helical" evidence="8">
    <location>
        <begin position="146"/>
        <end position="166"/>
    </location>
</feature>
<evidence type="ECO:0000256" key="8">
    <source>
        <dbReference type="SAM" id="Phobius"/>
    </source>
</evidence>
<feature type="transmembrane region" description="Helical" evidence="8">
    <location>
        <begin position="172"/>
        <end position="193"/>
    </location>
</feature>
<dbReference type="PROSITE" id="PS50850">
    <property type="entry name" value="MFS"/>
    <property type="match status" value="1"/>
</dbReference>
<feature type="transmembrane region" description="Helical" evidence="8">
    <location>
        <begin position="430"/>
        <end position="451"/>
    </location>
</feature>
<feature type="transmembrane region" description="Helical" evidence="8">
    <location>
        <begin position="14"/>
        <end position="40"/>
    </location>
</feature>
<sequence length="464" mass="47466">MTDLRTDLPPIPRAVWIASGVMALGGFLGNMDASIVAVGLESMRDSLGVPLVEIQWVATAYLLGLSAALPLTPWLGRKFGAGRLWLAALAAFLLTSVACAFAPDAGTLIAFRAVQGMAAGVMVTAGQTVIGLAVGPERLGRTMGTLALVVGLAPVVGPSIGGFLLEHFSWPVLFWLNVPIGLLAFGLALRYVPRGDRQQPPPMDWRGLAMVSLGLPLLVYGLTELGAPGSLDIALAAIGAAAMGVFTWWSLRTRHPVLQLRLAARPVLGSALASVLLGGAGMFGAVLLLPLWFQLRLGAGTAESGVLLAPMGLATAVFVFVAGRLTDRHGGGTVALTGSLVVLASTVPLPWLGPDSPMWVIQALLVVRGAGLGLSIIPASTAAYASVDALELGHATALVNIVLRVGGALGGALCVIVLSQGLADGPATGFGWAFGVLAALCVLGSLAAAWVRRAERSSTVDAKA</sequence>
<feature type="transmembrane region" description="Helical" evidence="8">
    <location>
        <begin position="397"/>
        <end position="418"/>
    </location>
</feature>
<dbReference type="PANTHER" id="PTHR42718">
    <property type="entry name" value="MAJOR FACILITATOR SUPERFAMILY MULTIDRUG TRANSPORTER MFSC"/>
    <property type="match status" value="1"/>
</dbReference>
<dbReference type="InterPro" id="IPR036259">
    <property type="entry name" value="MFS_trans_sf"/>
</dbReference>
<accession>A0ABQ3KNZ3</accession>
<feature type="transmembrane region" description="Helical" evidence="8">
    <location>
        <begin position="205"/>
        <end position="223"/>
    </location>
</feature>